<accession>A0A419F7F7</accession>
<dbReference type="PANTHER" id="PTHR35005:SF1">
    <property type="entry name" value="2-AMINO-5-FORMYLAMINO-6-RIBOSYLAMINOPYRIMIDIN-4(3H)-ONE 5'-MONOPHOSPHATE DEFORMYLASE"/>
    <property type="match status" value="1"/>
</dbReference>
<dbReference type="GO" id="GO:0009231">
    <property type="term" value="P:riboflavin biosynthetic process"/>
    <property type="evidence" value="ECO:0007669"/>
    <property type="project" value="TreeGrafter"/>
</dbReference>
<name>A0A419F7F7_9BACT</name>
<evidence type="ECO:0000256" key="2">
    <source>
        <dbReference type="ARBA" id="ARBA00022723"/>
    </source>
</evidence>
<comment type="similarity">
    <text evidence="5">Belongs to the creatininase superfamily.</text>
</comment>
<dbReference type="Proteomes" id="UP000285961">
    <property type="component" value="Unassembled WGS sequence"/>
</dbReference>
<protein>
    <submittedName>
        <fullName evidence="7">Creatininase family protein</fullName>
    </submittedName>
</protein>
<dbReference type="SUPFAM" id="SSF102215">
    <property type="entry name" value="Creatininase"/>
    <property type="match status" value="1"/>
</dbReference>
<dbReference type="InterPro" id="IPR003785">
    <property type="entry name" value="Creatininase/forma_Hydrolase"/>
</dbReference>
<evidence type="ECO:0000256" key="1">
    <source>
        <dbReference type="ARBA" id="ARBA00001947"/>
    </source>
</evidence>
<keyword evidence="6" id="KW-0472">Membrane</keyword>
<keyword evidence="6" id="KW-0812">Transmembrane</keyword>
<dbReference type="InterPro" id="IPR024087">
    <property type="entry name" value="Creatininase-like_sf"/>
</dbReference>
<evidence type="ECO:0000256" key="6">
    <source>
        <dbReference type="SAM" id="Phobius"/>
    </source>
</evidence>
<organism evidence="7 8">
    <name type="scientific">Candidatus Abyssobacteria bacterium SURF_17</name>
    <dbReference type="NCBI Taxonomy" id="2093361"/>
    <lineage>
        <taxon>Bacteria</taxon>
        <taxon>Pseudomonadati</taxon>
        <taxon>Candidatus Hydrogenedentota</taxon>
        <taxon>Candidatus Abyssobacteria</taxon>
    </lineage>
</organism>
<feature type="transmembrane region" description="Helical" evidence="6">
    <location>
        <begin position="326"/>
        <end position="346"/>
    </location>
</feature>
<dbReference type="EMBL" id="QZKI01000016">
    <property type="protein sequence ID" value="RJP74352.1"/>
    <property type="molecule type" value="Genomic_DNA"/>
</dbReference>
<comment type="caution">
    <text evidence="7">The sequence shown here is derived from an EMBL/GenBank/DDBJ whole genome shotgun (WGS) entry which is preliminary data.</text>
</comment>
<evidence type="ECO:0000256" key="5">
    <source>
        <dbReference type="ARBA" id="ARBA00024029"/>
    </source>
</evidence>
<dbReference type="Gene3D" id="3.40.50.10310">
    <property type="entry name" value="Creatininase"/>
    <property type="match status" value="1"/>
</dbReference>
<dbReference type="AlphaFoldDB" id="A0A419F7F7"/>
<comment type="cofactor">
    <cofactor evidence="1">
        <name>Zn(2+)</name>
        <dbReference type="ChEBI" id="CHEBI:29105"/>
    </cofactor>
</comment>
<evidence type="ECO:0000256" key="4">
    <source>
        <dbReference type="ARBA" id="ARBA00022833"/>
    </source>
</evidence>
<gene>
    <name evidence="7" type="ORF">C4532_02765</name>
</gene>
<proteinExistence type="inferred from homology"/>
<keyword evidence="4" id="KW-0862">Zinc</keyword>
<keyword evidence="6" id="KW-1133">Transmembrane helix</keyword>
<dbReference type="GO" id="GO:0046872">
    <property type="term" value="F:metal ion binding"/>
    <property type="evidence" value="ECO:0007669"/>
    <property type="project" value="UniProtKB-KW"/>
</dbReference>
<dbReference type="GO" id="GO:0016811">
    <property type="term" value="F:hydrolase activity, acting on carbon-nitrogen (but not peptide) bonds, in linear amides"/>
    <property type="evidence" value="ECO:0007669"/>
    <property type="project" value="TreeGrafter"/>
</dbReference>
<dbReference type="PANTHER" id="PTHR35005">
    <property type="entry name" value="3-DEHYDRO-SCYLLO-INOSOSE HYDROLASE"/>
    <property type="match status" value="1"/>
</dbReference>
<keyword evidence="2" id="KW-0479">Metal-binding</keyword>
<keyword evidence="3" id="KW-0378">Hydrolase</keyword>
<reference evidence="7 8" key="1">
    <citation type="journal article" date="2017" name="ISME J.">
        <title>Energy and carbon metabolisms in a deep terrestrial subsurface fluid microbial community.</title>
        <authorList>
            <person name="Momper L."/>
            <person name="Jungbluth S.P."/>
            <person name="Lee M.D."/>
            <person name="Amend J.P."/>
        </authorList>
    </citation>
    <scope>NUCLEOTIDE SEQUENCE [LARGE SCALE GENOMIC DNA]</scope>
    <source>
        <strain evidence="7">SURF_17</strain>
    </source>
</reference>
<dbReference type="Pfam" id="PF02633">
    <property type="entry name" value="Creatininase"/>
    <property type="match status" value="1"/>
</dbReference>
<sequence length="347" mass="37892">MNSNILKAEEMRYPQMRDLNRDKTLLILPVSSLEVHGHHLPMGMDTFFATLQAEDLAEAFAEAHPDWAVVLYPPLTLGTDELPLAGSVSATPRVVRDAVMGFGNSLVGHGFKYIVVTNGHGGPRQPPAIEEACHRISVKRRSVMIAPSMRVLYSYVTGDAIPRIEAEIGRPLTDIEKSALSTGGEHAAVLETSLLLAYRPELVSDVYKQCPYDTPPRVPSIGRIGRVLSAPFKVLGLANVAEKVNLIFDGLAGNIGWWMNTHRGYGDHVVTYMGNPSAASSELGMALRKLIARDLLEEVEAVISGRRLPSEVHSIFWTIPVARTDFFRNLGIAIGALIVIVGMLLLL</sequence>
<evidence type="ECO:0000313" key="7">
    <source>
        <dbReference type="EMBL" id="RJP74352.1"/>
    </source>
</evidence>
<evidence type="ECO:0000256" key="3">
    <source>
        <dbReference type="ARBA" id="ARBA00022801"/>
    </source>
</evidence>
<evidence type="ECO:0000313" key="8">
    <source>
        <dbReference type="Proteomes" id="UP000285961"/>
    </source>
</evidence>